<sequence>MSDLKSDSCKKEKRCFYAKQSEIIEAIEKEELVLLLYSKGTFVSTNNHLSSTSSTVVKVIEEFKDVFPEEMPNGLPPLRGIEDQIDLVRRVVLPNRPAYKSPPEETKELRRKVEELLSRGYVRESLSPCTVPILLVPKKDVRHSTTSYSPFEVVYGFNPYSPFDLRFFIKGGDLGKVCIKSTIN</sequence>
<organism evidence="1 2">
    <name type="scientific">Catharanthus roseus</name>
    <name type="common">Madagascar periwinkle</name>
    <name type="synonym">Vinca rosea</name>
    <dbReference type="NCBI Taxonomy" id="4058"/>
    <lineage>
        <taxon>Eukaryota</taxon>
        <taxon>Viridiplantae</taxon>
        <taxon>Streptophyta</taxon>
        <taxon>Embryophyta</taxon>
        <taxon>Tracheophyta</taxon>
        <taxon>Spermatophyta</taxon>
        <taxon>Magnoliopsida</taxon>
        <taxon>eudicotyledons</taxon>
        <taxon>Gunneridae</taxon>
        <taxon>Pentapetalae</taxon>
        <taxon>asterids</taxon>
        <taxon>lamiids</taxon>
        <taxon>Gentianales</taxon>
        <taxon>Apocynaceae</taxon>
        <taxon>Rauvolfioideae</taxon>
        <taxon>Vinceae</taxon>
        <taxon>Catharanthinae</taxon>
        <taxon>Catharanthus</taxon>
    </lineage>
</organism>
<evidence type="ECO:0000313" key="2">
    <source>
        <dbReference type="Proteomes" id="UP001060085"/>
    </source>
</evidence>
<comment type="caution">
    <text evidence="1">The sequence shown here is derived from an EMBL/GenBank/DDBJ whole genome shotgun (WGS) entry which is preliminary data.</text>
</comment>
<gene>
    <name evidence="1" type="ORF">M9H77_29718</name>
</gene>
<protein>
    <submittedName>
        <fullName evidence="1">Uncharacterized protein</fullName>
    </submittedName>
</protein>
<keyword evidence="2" id="KW-1185">Reference proteome</keyword>
<name>A0ACB9ZZ33_CATRO</name>
<evidence type="ECO:0000313" key="1">
    <source>
        <dbReference type="EMBL" id="KAI5652531.1"/>
    </source>
</evidence>
<accession>A0ACB9ZZ33</accession>
<dbReference type="Proteomes" id="UP001060085">
    <property type="component" value="Linkage Group LG07"/>
</dbReference>
<proteinExistence type="predicted"/>
<reference evidence="2" key="1">
    <citation type="journal article" date="2023" name="Nat. Plants">
        <title>Single-cell RNA sequencing provides a high-resolution roadmap for understanding the multicellular compartmentation of specialized metabolism.</title>
        <authorList>
            <person name="Sun S."/>
            <person name="Shen X."/>
            <person name="Li Y."/>
            <person name="Li Y."/>
            <person name="Wang S."/>
            <person name="Li R."/>
            <person name="Zhang H."/>
            <person name="Shen G."/>
            <person name="Guo B."/>
            <person name="Wei J."/>
            <person name="Xu J."/>
            <person name="St-Pierre B."/>
            <person name="Chen S."/>
            <person name="Sun C."/>
        </authorList>
    </citation>
    <scope>NUCLEOTIDE SEQUENCE [LARGE SCALE GENOMIC DNA]</scope>
</reference>
<dbReference type="EMBL" id="CM044707">
    <property type="protein sequence ID" value="KAI5652531.1"/>
    <property type="molecule type" value="Genomic_DNA"/>
</dbReference>